<feature type="compositionally biased region" description="Acidic residues" evidence="3">
    <location>
        <begin position="286"/>
        <end position="308"/>
    </location>
</feature>
<evidence type="ECO:0000313" key="4">
    <source>
        <dbReference type="EMBL" id="KAF2753930.1"/>
    </source>
</evidence>
<name>A0A6A6VWB1_9PEZI</name>
<dbReference type="SUPFAM" id="SSF143113">
    <property type="entry name" value="NAP-like"/>
    <property type="match status" value="1"/>
</dbReference>
<dbReference type="GO" id="GO:0005634">
    <property type="term" value="C:nucleus"/>
    <property type="evidence" value="ECO:0007669"/>
    <property type="project" value="InterPro"/>
</dbReference>
<evidence type="ECO:0000256" key="3">
    <source>
        <dbReference type="SAM" id="MobiDB-lite"/>
    </source>
</evidence>
<dbReference type="InterPro" id="IPR037231">
    <property type="entry name" value="NAP-like_sf"/>
</dbReference>
<dbReference type="OrthoDB" id="19419at2759"/>
<gene>
    <name evidence="4" type="ORF">EJ05DRAFT_489643</name>
</gene>
<dbReference type="InterPro" id="IPR002164">
    <property type="entry name" value="NAP_family"/>
</dbReference>
<dbReference type="PANTHER" id="PTHR11875">
    <property type="entry name" value="TESTIS-SPECIFIC Y-ENCODED PROTEIN"/>
    <property type="match status" value="1"/>
</dbReference>
<feature type="compositionally biased region" description="Basic and acidic residues" evidence="3">
    <location>
        <begin position="222"/>
        <end position="240"/>
    </location>
</feature>
<dbReference type="GeneID" id="54486856"/>
<protein>
    <recommendedName>
        <fullName evidence="6">Nucleosome assembly protein</fullName>
    </recommendedName>
</protein>
<dbReference type="RefSeq" id="XP_033596381.1">
    <property type="nucleotide sequence ID" value="XM_033745802.1"/>
</dbReference>
<dbReference type="Pfam" id="PF00956">
    <property type="entry name" value="NAP"/>
    <property type="match status" value="1"/>
</dbReference>
<keyword evidence="5" id="KW-1185">Reference proteome</keyword>
<dbReference type="Gene3D" id="3.30.1120.90">
    <property type="entry name" value="Nucleosome assembly protein"/>
    <property type="match status" value="1"/>
</dbReference>
<comment type="similarity">
    <text evidence="1 2">Belongs to the nucleosome assembly protein (NAP) family.</text>
</comment>
<reference evidence="4" key="1">
    <citation type="journal article" date="2020" name="Stud. Mycol.">
        <title>101 Dothideomycetes genomes: a test case for predicting lifestyles and emergence of pathogens.</title>
        <authorList>
            <person name="Haridas S."/>
            <person name="Albert R."/>
            <person name="Binder M."/>
            <person name="Bloem J."/>
            <person name="Labutti K."/>
            <person name="Salamov A."/>
            <person name="Andreopoulos B."/>
            <person name="Baker S."/>
            <person name="Barry K."/>
            <person name="Bills G."/>
            <person name="Bluhm B."/>
            <person name="Cannon C."/>
            <person name="Castanera R."/>
            <person name="Culley D."/>
            <person name="Daum C."/>
            <person name="Ezra D."/>
            <person name="Gonzalez J."/>
            <person name="Henrissat B."/>
            <person name="Kuo A."/>
            <person name="Liang C."/>
            <person name="Lipzen A."/>
            <person name="Lutzoni F."/>
            <person name="Magnuson J."/>
            <person name="Mondo S."/>
            <person name="Nolan M."/>
            <person name="Ohm R."/>
            <person name="Pangilinan J."/>
            <person name="Park H.-J."/>
            <person name="Ramirez L."/>
            <person name="Alfaro M."/>
            <person name="Sun H."/>
            <person name="Tritt A."/>
            <person name="Yoshinaga Y."/>
            <person name="Zwiers L.-H."/>
            <person name="Turgeon B."/>
            <person name="Goodwin S."/>
            <person name="Spatafora J."/>
            <person name="Crous P."/>
            <person name="Grigoriev I."/>
        </authorList>
    </citation>
    <scope>NUCLEOTIDE SEQUENCE</scope>
    <source>
        <strain evidence="4">CBS 121739</strain>
    </source>
</reference>
<sequence>MTKEDVEQTAPDVSYEELAAIEHDFEEAELDIIRATTKRFAPLYIKRKAIIDKIPAFWALVLEQAPPELDQFIQPSDSQVFADALTDMSVSRFEIDDPAGSPRSISITFTFSENEYFTNKTLNKKFWYRRSSEDHVTLVSEPVQIDWKEGKDLTNGLNAAVISLWKARAGAAKGTKQSEIPEFKKLLKVIEQSETDEALSFFTWFSFVSDSRWISAEESAEATKKAREERNKPKVDKKEEEPEMVDAEDLELDILSEVHGAGAEIANIIAEDVWPNAIEYYTQSQFDDEELSELDEDEEMDDDSEGEEVDIRALVGKGKTSNSPPPPKKRKA</sequence>
<feature type="region of interest" description="Disordered" evidence="3">
    <location>
        <begin position="284"/>
        <end position="332"/>
    </location>
</feature>
<accession>A0A6A6VWB1</accession>
<dbReference type="GO" id="GO:0006334">
    <property type="term" value="P:nucleosome assembly"/>
    <property type="evidence" value="ECO:0007669"/>
    <property type="project" value="InterPro"/>
</dbReference>
<evidence type="ECO:0008006" key="6">
    <source>
        <dbReference type="Google" id="ProtNLM"/>
    </source>
</evidence>
<dbReference type="Proteomes" id="UP000799437">
    <property type="component" value="Unassembled WGS sequence"/>
</dbReference>
<evidence type="ECO:0000313" key="5">
    <source>
        <dbReference type="Proteomes" id="UP000799437"/>
    </source>
</evidence>
<evidence type="ECO:0000256" key="2">
    <source>
        <dbReference type="RuleBase" id="RU003876"/>
    </source>
</evidence>
<feature type="region of interest" description="Disordered" evidence="3">
    <location>
        <begin position="222"/>
        <end position="244"/>
    </location>
</feature>
<evidence type="ECO:0000256" key="1">
    <source>
        <dbReference type="ARBA" id="ARBA00009947"/>
    </source>
</evidence>
<proteinExistence type="inferred from homology"/>
<dbReference type="EMBL" id="ML996582">
    <property type="protein sequence ID" value="KAF2753930.1"/>
    <property type="molecule type" value="Genomic_DNA"/>
</dbReference>
<organism evidence="4 5">
    <name type="scientific">Pseudovirgaria hyperparasitica</name>
    <dbReference type="NCBI Taxonomy" id="470096"/>
    <lineage>
        <taxon>Eukaryota</taxon>
        <taxon>Fungi</taxon>
        <taxon>Dikarya</taxon>
        <taxon>Ascomycota</taxon>
        <taxon>Pezizomycotina</taxon>
        <taxon>Dothideomycetes</taxon>
        <taxon>Dothideomycetes incertae sedis</taxon>
        <taxon>Acrospermales</taxon>
        <taxon>Acrospermaceae</taxon>
        <taxon>Pseudovirgaria</taxon>
    </lineage>
</organism>
<dbReference type="AlphaFoldDB" id="A0A6A6VWB1"/>